<accession>A0A835HJ70</accession>
<sequence length="70" mass="7515">MRTSALIKHTPLSVLVDLGSTHNFILLTAAHCCGLSITSYAALQVMIAYGGYLPNLVALLVSMIHAQILY</sequence>
<gene>
    <name evidence="2" type="ORF">IFM89_009364</name>
</gene>
<evidence type="ECO:0000256" key="1">
    <source>
        <dbReference type="SAM" id="Phobius"/>
    </source>
</evidence>
<keyword evidence="1" id="KW-0812">Transmembrane</keyword>
<dbReference type="EMBL" id="JADFTS010000006">
    <property type="protein sequence ID" value="KAF9600449.1"/>
    <property type="molecule type" value="Genomic_DNA"/>
</dbReference>
<evidence type="ECO:0000313" key="3">
    <source>
        <dbReference type="Proteomes" id="UP000631114"/>
    </source>
</evidence>
<proteinExistence type="predicted"/>
<reference evidence="2 3" key="1">
    <citation type="submission" date="2020-10" db="EMBL/GenBank/DDBJ databases">
        <title>The Coptis chinensis genome and diversification of protoberbering-type alkaloids.</title>
        <authorList>
            <person name="Wang B."/>
            <person name="Shu S."/>
            <person name="Song C."/>
            <person name="Liu Y."/>
        </authorList>
    </citation>
    <scope>NUCLEOTIDE SEQUENCE [LARGE SCALE GENOMIC DNA]</scope>
    <source>
        <strain evidence="2">HL-2020</strain>
        <tissue evidence="2">Leaf</tissue>
    </source>
</reference>
<evidence type="ECO:0000313" key="2">
    <source>
        <dbReference type="EMBL" id="KAF9600449.1"/>
    </source>
</evidence>
<organism evidence="2 3">
    <name type="scientific">Coptis chinensis</name>
    <dbReference type="NCBI Taxonomy" id="261450"/>
    <lineage>
        <taxon>Eukaryota</taxon>
        <taxon>Viridiplantae</taxon>
        <taxon>Streptophyta</taxon>
        <taxon>Embryophyta</taxon>
        <taxon>Tracheophyta</taxon>
        <taxon>Spermatophyta</taxon>
        <taxon>Magnoliopsida</taxon>
        <taxon>Ranunculales</taxon>
        <taxon>Ranunculaceae</taxon>
        <taxon>Coptidoideae</taxon>
        <taxon>Coptis</taxon>
    </lineage>
</organism>
<keyword evidence="1" id="KW-0472">Membrane</keyword>
<keyword evidence="3" id="KW-1185">Reference proteome</keyword>
<dbReference type="AlphaFoldDB" id="A0A835HJ70"/>
<name>A0A835HJ70_9MAGN</name>
<feature type="transmembrane region" description="Helical" evidence="1">
    <location>
        <begin position="49"/>
        <end position="69"/>
    </location>
</feature>
<dbReference type="Proteomes" id="UP000631114">
    <property type="component" value="Unassembled WGS sequence"/>
</dbReference>
<protein>
    <submittedName>
        <fullName evidence="2">Uncharacterized protein</fullName>
    </submittedName>
</protein>
<keyword evidence="1" id="KW-1133">Transmembrane helix</keyword>
<comment type="caution">
    <text evidence="2">The sequence shown here is derived from an EMBL/GenBank/DDBJ whole genome shotgun (WGS) entry which is preliminary data.</text>
</comment>